<proteinExistence type="predicted"/>
<reference evidence="2 3" key="1">
    <citation type="submission" date="2015-11" db="EMBL/GenBank/DDBJ databases">
        <title>Genomic analysis of 38 Legionella species identifies large and diverse effector repertoires.</title>
        <authorList>
            <person name="Burstein D."/>
            <person name="Amaro F."/>
            <person name="Zusman T."/>
            <person name="Lifshitz Z."/>
            <person name="Cohen O."/>
            <person name="Gilbert J.A."/>
            <person name="Pupko T."/>
            <person name="Shuman H.A."/>
            <person name="Segal G."/>
        </authorList>
    </citation>
    <scope>NUCLEOTIDE SEQUENCE [LARGE SCALE GENOMIC DNA]</scope>
    <source>
        <strain evidence="2 3">SC-63-C7</strain>
    </source>
</reference>
<feature type="region of interest" description="Disordered" evidence="1">
    <location>
        <begin position="248"/>
        <end position="274"/>
    </location>
</feature>
<comment type="caution">
    <text evidence="2">The sequence shown here is derived from an EMBL/GenBank/DDBJ whole genome shotgun (WGS) entry which is preliminary data.</text>
</comment>
<dbReference type="CDD" id="cd22643">
    <property type="entry name" value="DotY_NTD"/>
    <property type="match status" value="1"/>
</dbReference>
<gene>
    <name evidence="2" type="ORF">Lsan_0603</name>
</gene>
<dbReference type="STRING" id="45074.Lsan_0603"/>
<name>A0A0W0ZBT9_9GAMM</name>
<evidence type="ECO:0000313" key="2">
    <source>
        <dbReference type="EMBL" id="KTD66658.1"/>
    </source>
</evidence>
<keyword evidence="3" id="KW-1185">Reference proteome</keyword>
<dbReference type="OrthoDB" id="5635174at2"/>
<organism evidence="2 3">
    <name type="scientific">Legionella santicrucis</name>
    <dbReference type="NCBI Taxonomy" id="45074"/>
    <lineage>
        <taxon>Bacteria</taxon>
        <taxon>Pseudomonadati</taxon>
        <taxon>Pseudomonadota</taxon>
        <taxon>Gammaproteobacteria</taxon>
        <taxon>Legionellales</taxon>
        <taxon>Legionellaceae</taxon>
        <taxon>Legionella</taxon>
    </lineage>
</organism>
<evidence type="ECO:0000313" key="3">
    <source>
        <dbReference type="Proteomes" id="UP000054703"/>
    </source>
</evidence>
<dbReference type="InterPro" id="IPR049927">
    <property type="entry name" value="DotY_N"/>
</dbReference>
<dbReference type="EMBL" id="LNYU01000009">
    <property type="protein sequence ID" value="KTD66658.1"/>
    <property type="molecule type" value="Genomic_DNA"/>
</dbReference>
<dbReference type="Proteomes" id="UP000054703">
    <property type="component" value="Unassembled WGS sequence"/>
</dbReference>
<dbReference type="InterPro" id="IPR056465">
    <property type="entry name" value="DotY"/>
</dbReference>
<sequence length="274" mass="31081">MSANAPSITTTKDVTLPPKSELLKAMQNAEKSPELAHYLKDRVHDIVQKSKYYNKSPEAREAAKEIEKAVDEFVQFVDYKFSQRSQIWLGDLPETSSFKNMQKGIAEKAVSDLTDKNYEGIRFDFAISQDGHFVRGYAVAGTDAPLEEDTVVSFDQLFNAWLAEKYEIATENGYLFKTDDKGNQIQKLTVEEVEQLLAESAKDFRDYVRESNVSTELITRQREYPGEQRLEEQRRRAAAAKAVEKVIETEELETVSQKTEEPESGVEPQGPGHS</sequence>
<dbReference type="RefSeq" id="WP_058513059.1">
    <property type="nucleotide sequence ID" value="NZ_CAAAIH010000004.1"/>
</dbReference>
<evidence type="ECO:0000256" key="1">
    <source>
        <dbReference type="SAM" id="MobiDB-lite"/>
    </source>
</evidence>
<dbReference type="AlphaFoldDB" id="A0A0W0ZBT9"/>
<dbReference type="PATRIC" id="fig|45074.5.peg.634"/>
<accession>A0A0W0ZBT9</accession>
<protein>
    <submittedName>
        <fullName evidence="2">Substrate of the Dot/Icm secretion system</fullName>
    </submittedName>
</protein>
<dbReference type="Pfam" id="PF23131">
    <property type="entry name" value="DotY"/>
    <property type="match status" value="1"/>
</dbReference>